<dbReference type="SUPFAM" id="SSF51395">
    <property type="entry name" value="FMN-linked oxidoreductases"/>
    <property type="match status" value="1"/>
</dbReference>
<dbReference type="eggNOG" id="KOG0134">
    <property type="taxonomic scope" value="Eukaryota"/>
</dbReference>
<protein>
    <recommendedName>
        <fullName evidence="1">NADH:flavin oxidoreductase/NADH oxidase N-terminal domain-containing protein</fullName>
    </recommendedName>
</protein>
<dbReference type="EMBL" id="GL376629">
    <property type="status" value="NOT_ANNOTATED_CDS"/>
    <property type="molecule type" value="Genomic_DNA"/>
</dbReference>
<dbReference type="InterPro" id="IPR013785">
    <property type="entry name" value="Aldolase_TIM"/>
</dbReference>
<evidence type="ECO:0000259" key="1">
    <source>
        <dbReference type="Pfam" id="PF00724"/>
    </source>
</evidence>
<reference evidence="2" key="3">
    <citation type="submission" date="2015-02" db="UniProtKB">
        <authorList>
            <consortium name="EnsemblProtists"/>
        </authorList>
    </citation>
    <scope>IDENTIFICATION</scope>
    <source>
        <strain evidence="2">DAOM BR144</strain>
    </source>
</reference>
<dbReference type="InterPro" id="IPR001155">
    <property type="entry name" value="OxRdtase_FMN_N"/>
</dbReference>
<dbReference type="OMA" id="YTEGHTR"/>
<dbReference type="InParanoid" id="K3WR14"/>
<dbReference type="VEuPathDB" id="FungiDB:PYU1_G007392"/>
<reference evidence="3" key="2">
    <citation type="submission" date="2010-04" db="EMBL/GenBank/DDBJ databases">
        <authorList>
            <person name="Buell R."/>
            <person name="Hamilton J."/>
            <person name="Hostetler J."/>
        </authorList>
    </citation>
    <scope>NUCLEOTIDE SEQUENCE [LARGE SCALE GENOMIC DNA]</scope>
    <source>
        <strain evidence="3">DAOM:BR144</strain>
    </source>
</reference>
<evidence type="ECO:0000313" key="3">
    <source>
        <dbReference type="Proteomes" id="UP000019132"/>
    </source>
</evidence>
<dbReference type="Pfam" id="PF00724">
    <property type="entry name" value="Oxidored_FMN"/>
    <property type="match status" value="1"/>
</dbReference>
<organism evidence="2 3">
    <name type="scientific">Globisporangium ultimum (strain ATCC 200006 / CBS 805.95 / DAOM BR144)</name>
    <name type="common">Pythium ultimum</name>
    <dbReference type="NCBI Taxonomy" id="431595"/>
    <lineage>
        <taxon>Eukaryota</taxon>
        <taxon>Sar</taxon>
        <taxon>Stramenopiles</taxon>
        <taxon>Oomycota</taxon>
        <taxon>Peronosporomycetes</taxon>
        <taxon>Pythiales</taxon>
        <taxon>Pythiaceae</taxon>
        <taxon>Globisporangium</taxon>
    </lineage>
</organism>
<dbReference type="Proteomes" id="UP000019132">
    <property type="component" value="Unassembled WGS sequence"/>
</dbReference>
<dbReference type="Gene3D" id="3.20.20.70">
    <property type="entry name" value="Aldolase class I"/>
    <property type="match status" value="1"/>
</dbReference>
<accession>K3WR14</accession>
<sequence length="175" mass="19218">MGRQGHPSFAVNGDVVSASANGYTEGHTRSNKAERIGVRIRPNGAYGGMGSEDNPEMFTYLLEKLGRSPVGYVAILDGQEWGATGKCRLMTVFNVKQAYKGTVLATACYTRDIAEGAIRSGAADFVGLGRMYMSNPDLVERFLNDWPLNPKLDRKYWWDASMGTEGYTSFSAYMS</sequence>
<dbReference type="GO" id="GO:0016491">
    <property type="term" value="F:oxidoreductase activity"/>
    <property type="evidence" value="ECO:0007669"/>
    <property type="project" value="InterPro"/>
</dbReference>
<dbReference type="PANTHER" id="PTHR22893">
    <property type="entry name" value="NADH OXIDOREDUCTASE-RELATED"/>
    <property type="match status" value="1"/>
</dbReference>
<dbReference type="EnsemblProtists" id="PYU1_T007408">
    <property type="protein sequence ID" value="PYU1_T007408"/>
    <property type="gene ID" value="PYU1_G007392"/>
</dbReference>
<dbReference type="InterPro" id="IPR045247">
    <property type="entry name" value="Oye-like"/>
</dbReference>
<dbReference type="GO" id="GO:0010181">
    <property type="term" value="F:FMN binding"/>
    <property type="evidence" value="ECO:0007669"/>
    <property type="project" value="InterPro"/>
</dbReference>
<dbReference type="PANTHER" id="PTHR22893:SF91">
    <property type="entry name" value="NADPH DEHYDROGENASE 2-RELATED"/>
    <property type="match status" value="1"/>
</dbReference>
<dbReference type="HOGENOM" id="CLU_012153_7_2_1"/>
<dbReference type="STRING" id="431595.K3WR14"/>
<dbReference type="AlphaFoldDB" id="K3WR14"/>
<proteinExistence type="predicted"/>
<name>K3WR14_GLOUD</name>
<evidence type="ECO:0000313" key="2">
    <source>
        <dbReference type="EnsemblProtists" id="PYU1_T007408"/>
    </source>
</evidence>
<keyword evidence="3" id="KW-1185">Reference proteome</keyword>
<reference evidence="3" key="1">
    <citation type="journal article" date="2010" name="Genome Biol.">
        <title>Genome sequence of the necrotrophic plant pathogen Pythium ultimum reveals original pathogenicity mechanisms and effector repertoire.</title>
        <authorList>
            <person name="Levesque C.A."/>
            <person name="Brouwer H."/>
            <person name="Cano L."/>
            <person name="Hamilton J.P."/>
            <person name="Holt C."/>
            <person name="Huitema E."/>
            <person name="Raffaele S."/>
            <person name="Robideau G.P."/>
            <person name="Thines M."/>
            <person name="Win J."/>
            <person name="Zerillo M.M."/>
            <person name="Beakes G.W."/>
            <person name="Boore J.L."/>
            <person name="Busam D."/>
            <person name="Dumas B."/>
            <person name="Ferriera S."/>
            <person name="Fuerstenberg S.I."/>
            <person name="Gachon C.M."/>
            <person name="Gaulin E."/>
            <person name="Govers F."/>
            <person name="Grenville-Briggs L."/>
            <person name="Horner N."/>
            <person name="Hostetler J."/>
            <person name="Jiang R.H."/>
            <person name="Johnson J."/>
            <person name="Krajaejun T."/>
            <person name="Lin H."/>
            <person name="Meijer H.J."/>
            <person name="Moore B."/>
            <person name="Morris P."/>
            <person name="Phuntmart V."/>
            <person name="Puiu D."/>
            <person name="Shetty J."/>
            <person name="Stajich J.E."/>
            <person name="Tripathy S."/>
            <person name="Wawra S."/>
            <person name="van West P."/>
            <person name="Whitty B.R."/>
            <person name="Coutinho P.M."/>
            <person name="Henrissat B."/>
            <person name="Martin F."/>
            <person name="Thomas P.D."/>
            <person name="Tyler B.M."/>
            <person name="De Vries R.P."/>
            <person name="Kamoun S."/>
            <person name="Yandell M."/>
            <person name="Tisserat N."/>
            <person name="Buell C.R."/>
        </authorList>
    </citation>
    <scope>NUCLEOTIDE SEQUENCE</scope>
    <source>
        <strain evidence="3">DAOM:BR144</strain>
    </source>
</reference>
<feature type="domain" description="NADH:flavin oxidoreductase/NADH oxidase N-terminal" evidence="1">
    <location>
        <begin position="33"/>
        <end position="145"/>
    </location>
</feature>